<feature type="compositionally biased region" description="Basic and acidic residues" evidence="1">
    <location>
        <begin position="133"/>
        <end position="145"/>
    </location>
</feature>
<gene>
    <name evidence="2" type="ORF">THAOC_05417</name>
</gene>
<protein>
    <submittedName>
        <fullName evidence="2">Uncharacterized protein</fullName>
    </submittedName>
</protein>
<accession>K0T7A1</accession>
<proteinExistence type="predicted"/>
<feature type="region of interest" description="Disordered" evidence="1">
    <location>
        <begin position="201"/>
        <end position="223"/>
    </location>
</feature>
<dbReference type="EMBL" id="AGNL01004989">
    <property type="protein sequence ID" value="EJK72989.1"/>
    <property type="molecule type" value="Genomic_DNA"/>
</dbReference>
<evidence type="ECO:0000256" key="1">
    <source>
        <dbReference type="SAM" id="MobiDB-lite"/>
    </source>
</evidence>
<comment type="caution">
    <text evidence="2">The sequence shown here is derived from an EMBL/GenBank/DDBJ whole genome shotgun (WGS) entry which is preliminary data.</text>
</comment>
<name>K0T7A1_THAOC</name>
<evidence type="ECO:0000313" key="2">
    <source>
        <dbReference type="EMBL" id="EJK72989.1"/>
    </source>
</evidence>
<feature type="region of interest" description="Disordered" evidence="1">
    <location>
        <begin position="20"/>
        <end position="39"/>
    </location>
</feature>
<organism evidence="2 3">
    <name type="scientific">Thalassiosira oceanica</name>
    <name type="common">Marine diatom</name>
    <dbReference type="NCBI Taxonomy" id="159749"/>
    <lineage>
        <taxon>Eukaryota</taxon>
        <taxon>Sar</taxon>
        <taxon>Stramenopiles</taxon>
        <taxon>Ochrophyta</taxon>
        <taxon>Bacillariophyta</taxon>
        <taxon>Coscinodiscophyceae</taxon>
        <taxon>Thalassiosirophycidae</taxon>
        <taxon>Thalassiosirales</taxon>
        <taxon>Thalassiosiraceae</taxon>
        <taxon>Thalassiosira</taxon>
    </lineage>
</organism>
<feature type="region of interest" description="Disordered" evidence="1">
    <location>
        <begin position="117"/>
        <end position="172"/>
    </location>
</feature>
<keyword evidence="3" id="KW-1185">Reference proteome</keyword>
<sequence length="260" mass="27966">MKTIIAACLLTSANSQLASTELKRNRHPAGSEQPSAKKRRTNLRTRNLNVEKPFRLFSPIRVPGKNGTELSTGKADTEMSMSMTMKKSAIGDIEDFRETIVGENIIQSEFDVVAADTTQKSSSSGTVAKSHKAGKESDQSSKAHNENAAAKSAKSVKSIKAAKDGKGTKRRLASASISMSLSPLEEPAFAFRTEDFGTTEDFRTKSSKKLSSSESSERTTRVETKSLDLIVLASANDLVASDKDVGKAEKTKSTKSAKAE</sequence>
<feature type="compositionally biased region" description="Polar residues" evidence="1">
    <location>
        <begin position="117"/>
        <end position="127"/>
    </location>
</feature>
<dbReference type="AlphaFoldDB" id="K0T7A1"/>
<feature type="compositionally biased region" description="Low complexity" evidence="1">
    <location>
        <begin position="146"/>
        <end position="159"/>
    </location>
</feature>
<evidence type="ECO:0000313" key="3">
    <source>
        <dbReference type="Proteomes" id="UP000266841"/>
    </source>
</evidence>
<dbReference type="Proteomes" id="UP000266841">
    <property type="component" value="Unassembled WGS sequence"/>
</dbReference>
<reference evidence="2 3" key="1">
    <citation type="journal article" date="2012" name="Genome Biol.">
        <title>Genome and low-iron response of an oceanic diatom adapted to chronic iron limitation.</title>
        <authorList>
            <person name="Lommer M."/>
            <person name="Specht M."/>
            <person name="Roy A.S."/>
            <person name="Kraemer L."/>
            <person name="Andreson R."/>
            <person name="Gutowska M.A."/>
            <person name="Wolf J."/>
            <person name="Bergner S.V."/>
            <person name="Schilhabel M.B."/>
            <person name="Klostermeier U.C."/>
            <person name="Beiko R.G."/>
            <person name="Rosenstiel P."/>
            <person name="Hippler M."/>
            <person name="Laroche J."/>
        </authorList>
    </citation>
    <scope>NUCLEOTIDE SEQUENCE [LARGE SCALE GENOMIC DNA]</scope>
    <source>
        <strain evidence="2 3">CCMP1005</strain>
    </source>
</reference>
<feature type="region of interest" description="Disordered" evidence="1">
    <location>
        <begin position="241"/>
        <end position="260"/>
    </location>
</feature>